<feature type="transmembrane region" description="Helical" evidence="7">
    <location>
        <begin position="9"/>
        <end position="29"/>
    </location>
</feature>
<dbReference type="SUPFAM" id="SSF161098">
    <property type="entry name" value="MetI-like"/>
    <property type="match status" value="1"/>
</dbReference>
<dbReference type="Gene3D" id="1.10.3720.10">
    <property type="entry name" value="MetI-like"/>
    <property type="match status" value="1"/>
</dbReference>
<organism evidence="9 10">
    <name type="scientific">Candidatus Segetimicrobium genomatis</name>
    <dbReference type="NCBI Taxonomy" id="2569760"/>
    <lineage>
        <taxon>Bacteria</taxon>
        <taxon>Bacillati</taxon>
        <taxon>Candidatus Sysuimicrobiota</taxon>
        <taxon>Candidatus Sysuimicrobiia</taxon>
        <taxon>Candidatus Sysuimicrobiales</taxon>
        <taxon>Candidatus Segetimicrobiaceae</taxon>
        <taxon>Candidatus Segetimicrobium</taxon>
    </lineage>
</organism>
<dbReference type="PANTHER" id="PTHR43163">
    <property type="entry name" value="DIPEPTIDE TRANSPORT SYSTEM PERMEASE PROTEIN DPPB-RELATED"/>
    <property type="match status" value="1"/>
</dbReference>
<keyword evidence="4 7" id="KW-0812">Transmembrane</keyword>
<dbReference type="CDD" id="cd06261">
    <property type="entry name" value="TM_PBP2"/>
    <property type="match status" value="1"/>
</dbReference>
<feature type="domain" description="ABC transmembrane type-1" evidence="8">
    <location>
        <begin position="95"/>
        <end position="304"/>
    </location>
</feature>
<keyword evidence="6 7" id="KW-0472">Membrane</keyword>
<dbReference type="GO" id="GO:0005886">
    <property type="term" value="C:plasma membrane"/>
    <property type="evidence" value="ECO:0007669"/>
    <property type="project" value="UniProtKB-SubCell"/>
</dbReference>
<feature type="transmembrane region" description="Helical" evidence="7">
    <location>
        <begin position="235"/>
        <end position="261"/>
    </location>
</feature>
<dbReference type="PANTHER" id="PTHR43163:SF6">
    <property type="entry name" value="DIPEPTIDE TRANSPORT SYSTEM PERMEASE PROTEIN DPPB-RELATED"/>
    <property type="match status" value="1"/>
</dbReference>
<evidence type="ECO:0000256" key="6">
    <source>
        <dbReference type="ARBA" id="ARBA00023136"/>
    </source>
</evidence>
<evidence type="ECO:0000256" key="5">
    <source>
        <dbReference type="ARBA" id="ARBA00022989"/>
    </source>
</evidence>
<feature type="transmembrane region" description="Helical" evidence="7">
    <location>
        <begin position="177"/>
        <end position="196"/>
    </location>
</feature>
<evidence type="ECO:0000256" key="2">
    <source>
        <dbReference type="ARBA" id="ARBA00022448"/>
    </source>
</evidence>
<feature type="transmembrane region" description="Helical" evidence="7">
    <location>
        <begin position="134"/>
        <end position="157"/>
    </location>
</feature>
<accession>A0A537JB33</accession>
<dbReference type="Pfam" id="PF00528">
    <property type="entry name" value="BPD_transp_1"/>
    <property type="match status" value="1"/>
</dbReference>
<sequence>MVRYLETRVLALLLVLLLMSVVVFSFLHLTPGDPVDAMLGVEVEQETKQGLRHELGLDRPLLAQYALWMGRALRGDLGTSIRSRQGVSAIIGEKLPITLELTLAASVVGLAIALPAGVLAAVRRSSTLDLGAMGIALGGVSIPSFSLGVMLILLFALHWRIFPAIGYIPWSRDPAGALRHLVLPAITLGLGLAGALTRMVRSGVLEELGREYVRTARAKGLRPSRVITRHVLRNALLPALTVLGVQISVLLGGAVITEQIFAWPGVGQLAVQAVLSRDYPVLQGTILVIAAIATLVQLAVDLAYALMDPRIRLA</sequence>
<dbReference type="EMBL" id="VBAO01000203">
    <property type="protein sequence ID" value="TMI80700.1"/>
    <property type="molecule type" value="Genomic_DNA"/>
</dbReference>
<evidence type="ECO:0000313" key="9">
    <source>
        <dbReference type="EMBL" id="TMI80700.1"/>
    </source>
</evidence>
<evidence type="ECO:0000256" key="1">
    <source>
        <dbReference type="ARBA" id="ARBA00004651"/>
    </source>
</evidence>
<dbReference type="InterPro" id="IPR035906">
    <property type="entry name" value="MetI-like_sf"/>
</dbReference>
<dbReference type="InterPro" id="IPR000515">
    <property type="entry name" value="MetI-like"/>
</dbReference>
<comment type="subcellular location">
    <subcellularLocation>
        <location evidence="1 7">Cell membrane</location>
        <topology evidence="1 7">Multi-pass membrane protein</topology>
    </subcellularLocation>
</comment>
<evidence type="ECO:0000256" key="7">
    <source>
        <dbReference type="RuleBase" id="RU363032"/>
    </source>
</evidence>
<feature type="transmembrane region" description="Helical" evidence="7">
    <location>
        <begin position="103"/>
        <end position="122"/>
    </location>
</feature>
<comment type="caution">
    <text evidence="9">The sequence shown here is derived from an EMBL/GenBank/DDBJ whole genome shotgun (WGS) entry which is preliminary data.</text>
</comment>
<evidence type="ECO:0000313" key="10">
    <source>
        <dbReference type="Proteomes" id="UP000320048"/>
    </source>
</evidence>
<keyword evidence="5 7" id="KW-1133">Transmembrane helix</keyword>
<dbReference type="PROSITE" id="PS50928">
    <property type="entry name" value="ABC_TM1"/>
    <property type="match status" value="1"/>
</dbReference>
<dbReference type="Pfam" id="PF19300">
    <property type="entry name" value="BPD_transp_1_N"/>
    <property type="match status" value="1"/>
</dbReference>
<dbReference type="Proteomes" id="UP000320048">
    <property type="component" value="Unassembled WGS sequence"/>
</dbReference>
<evidence type="ECO:0000256" key="4">
    <source>
        <dbReference type="ARBA" id="ARBA00022692"/>
    </source>
</evidence>
<evidence type="ECO:0000259" key="8">
    <source>
        <dbReference type="PROSITE" id="PS50928"/>
    </source>
</evidence>
<reference evidence="9 10" key="1">
    <citation type="journal article" date="2019" name="Nat. Microbiol.">
        <title>Mediterranean grassland soil C-N compound turnover is dependent on rainfall and depth, and is mediated by genomically divergent microorganisms.</title>
        <authorList>
            <person name="Diamond S."/>
            <person name="Andeer P.F."/>
            <person name="Li Z."/>
            <person name="Crits-Christoph A."/>
            <person name="Burstein D."/>
            <person name="Anantharaman K."/>
            <person name="Lane K.R."/>
            <person name="Thomas B.C."/>
            <person name="Pan C."/>
            <person name="Northen T.R."/>
            <person name="Banfield J.F."/>
        </authorList>
    </citation>
    <scope>NUCLEOTIDE SEQUENCE [LARGE SCALE GENOMIC DNA]</scope>
    <source>
        <strain evidence="9">NP_7</strain>
    </source>
</reference>
<gene>
    <name evidence="9" type="ORF">E6H04_08195</name>
</gene>
<comment type="similarity">
    <text evidence="7">Belongs to the binding-protein-dependent transport system permease family.</text>
</comment>
<protein>
    <submittedName>
        <fullName evidence="9">ABC transporter permease</fullName>
    </submittedName>
</protein>
<keyword evidence="2 7" id="KW-0813">Transport</keyword>
<keyword evidence="3" id="KW-1003">Cell membrane</keyword>
<feature type="transmembrane region" description="Helical" evidence="7">
    <location>
        <begin position="281"/>
        <end position="306"/>
    </location>
</feature>
<dbReference type="AlphaFoldDB" id="A0A537JB33"/>
<dbReference type="InterPro" id="IPR045621">
    <property type="entry name" value="BPD_transp_1_N"/>
</dbReference>
<evidence type="ECO:0000256" key="3">
    <source>
        <dbReference type="ARBA" id="ARBA00022475"/>
    </source>
</evidence>
<dbReference type="GO" id="GO:0055085">
    <property type="term" value="P:transmembrane transport"/>
    <property type="evidence" value="ECO:0007669"/>
    <property type="project" value="InterPro"/>
</dbReference>
<proteinExistence type="inferred from homology"/>
<name>A0A537JB33_9BACT</name>